<dbReference type="GO" id="GO:0009298">
    <property type="term" value="P:GDP-mannose biosynthetic process"/>
    <property type="evidence" value="ECO:0007669"/>
    <property type="project" value="UniProtKB-UniPathway"/>
</dbReference>
<name>A0A383WB74_TETOB</name>
<comment type="catalytic activity">
    <reaction evidence="1">
        <text>D-mannose 6-phosphate = D-fructose 6-phosphate</text>
        <dbReference type="Rhea" id="RHEA:12356"/>
        <dbReference type="ChEBI" id="CHEBI:58735"/>
        <dbReference type="ChEBI" id="CHEBI:61527"/>
        <dbReference type="EC" id="5.3.1.8"/>
    </reaction>
</comment>
<dbReference type="NCBIfam" id="TIGR00218">
    <property type="entry name" value="manA"/>
    <property type="match status" value="1"/>
</dbReference>
<dbReference type="UniPathway" id="UPA00126">
    <property type="reaction ID" value="UER00423"/>
</dbReference>
<feature type="active site" evidence="8">
    <location>
        <position position="280"/>
    </location>
</feature>
<feature type="binding site" evidence="9">
    <location>
        <position position="261"/>
    </location>
    <ligand>
        <name>Zn(2+)</name>
        <dbReference type="ChEBI" id="CHEBI:29105"/>
    </ligand>
</feature>
<evidence type="ECO:0000259" key="11">
    <source>
        <dbReference type="Pfam" id="PF20512"/>
    </source>
</evidence>
<dbReference type="InterPro" id="IPR018050">
    <property type="entry name" value="Pmannose_isomerase-type1_CS"/>
</dbReference>
<feature type="binding site" evidence="9">
    <location>
        <position position="100"/>
    </location>
    <ligand>
        <name>Zn(2+)</name>
        <dbReference type="ChEBI" id="CHEBI:29105"/>
    </ligand>
</feature>
<dbReference type="InterPro" id="IPR046458">
    <property type="entry name" value="PMI_typeI_hel"/>
</dbReference>
<dbReference type="PROSITE" id="PS00965">
    <property type="entry name" value="PMI_I_1"/>
    <property type="match status" value="1"/>
</dbReference>
<evidence type="ECO:0000256" key="3">
    <source>
        <dbReference type="ARBA" id="ARBA00010772"/>
    </source>
</evidence>
<comment type="similarity">
    <text evidence="3">Belongs to the mannose-6-phosphate isomerase type 1 family.</text>
</comment>
<dbReference type="Pfam" id="PF20511">
    <property type="entry name" value="PMI_typeI_cat"/>
    <property type="match status" value="1"/>
</dbReference>
<evidence type="ECO:0000256" key="2">
    <source>
        <dbReference type="ARBA" id="ARBA00004666"/>
    </source>
</evidence>
<feature type="domain" description="Phosphomannose isomerase type I catalytic" evidence="10">
    <location>
        <begin position="2"/>
        <end position="141"/>
    </location>
</feature>
<keyword evidence="5 9" id="KW-0479">Metal-binding</keyword>
<feature type="binding site" evidence="9">
    <location>
        <position position="127"/>
    </location>
    <ligand>
        <name>Zn(2+)</name>
        <dbReference type="ChEBI" id="CHEBI:29105"/>
    </ligand>
</feature>
<evidence type="ECO:0000256" key="1">
    <source>
        <dbReference type="ARBA" id="ARBA00000757"/>
    </source>
</evidence>
<protein>
    <recommendedName>
        <fullName evidence="4">mannose-6-phosphate isomerase</fullName>
        <ecNumber evidence="4">5.3.1.8</ecNumber>
    </recommendedName>
</protein>
<keyword evidence="13" id="KW-1185">Reference proteome</keyword>
<comment type="cofactor">
    <cofactor evidence="9">
        <name>Zn(2+)</name>
        <dbReference type="ChEBI" id="CHEBI:29105"/>
    </cofactor>
    <text evidence="9">Binds 1 zinc ion per subunit.</text>
</comment>
<proteinExistence type="inferred from homology"/>
<organism evidence="12 13">
    <name type="scientific">Tetradesmus obliquus</name>
    <name type="common">Green alga</name>
    <name type="synonym">Acutodesmus obliquus</name>
    <dbReference type="NCBI Taxonomy" id="3088"/>
    <lineage>
        <taxon>Eukaryota</taxon>
        <taxon>Viridiplantae</taxon>
        <taxon>Chlorophyta</taxon>
        <taxon>core chlorophytes</taxon>
        <taxon>Chlorophyceae</taxon>
        <taxon>CS clade</taxon>
        <taxon>Sphaeropleales</taxon>
        <taxon>Scenedesmaceae</taxon>
        <taxon>Tetradesmus</taxon>
    </lineage>
</organism>
<feature type="domain" description="Phosphomannose isomerase type I helical insertion" evidence="11">
    <location>
        <begin position="165"/>
        <end position="242"/>
    </location>
</feature>
<dbReference type="InterPro" id="IPR016305">
    <property type="entry name" value="Mannose-6-P_Isomerase"/>
</dbReference>
<feature type="binding site" evidence="9">
    <location>
        <position position="102"/>
    </location>
    <ligand>
        <name>Zn(2+)</name>
        <dbReference type="ChEBI" id="CHEBI:29105"/>
    </ligand>
</feature>
<dbReference type="GO" id="GO:0005829">
    <property type="term" value="C:cytosol"/>
    <property type="evidence" value="ECO:0007669"/>
    <property type="project" value="TreeGrafter"/>
</dbReference>
<dbReference type="InterPro" id="IPR011051">
    <property type="entry name" value="RmlC_Cupin_sf"/>
</dbReference>
<dbReference type="GO" id="GO:0004476">
    <property type="term" value="F:mannose-6-phosphate isomerase activity"/>
    <property type="evidence" value="ECO:0007669"/>
    <property type="project" value="UniProtKB-EC"/>
</dbReference>
<gene>
    <name evidence="12" type="ORF">BQ4739_LOCUS15186</name>
</gene>
<dbReference type="Gene3D" id="2.60.120.10">
    <property type="entry name" value="Jelly Rolls"/>
    <property type="match status" value="2"/>
</dbReference>
<reference evidence="12 13" key="1">
    <citation type="submission" date="2016-10" db="EMBL/GenBank/DDBJ databases">
        <authorList>
            <person name="Cai Z."/>
        </authorList>
    </citation>
    <scope>NUCLEOTIDE SEQUENCE [LARGE SCALE GENOMIC DNA]</scope>
</reference>
<dbReference type="SUPFAM" id="SSF51182">
    <property type="entry name" value="RmlC-like cupins"/>
    <property type="match status" value="1"/>
</dbReference>
<dbReference type="Pfam" id="PF20512">
    <property type="entry name" value="PMI_typeI_hel"/>
    <property type="match status" value="1"/>
</dbReference>
<sequence length="440" mass="47063">MISLRCPAQNYAWGRPAEKSEVAKLAGLNGSTIDESKPFAELWMGTHPSGPAVISGQDSTLKEWIEAHPEALGEAVLKRFGTDLPYLFKVLSVQTALSIQSHPDKKLAEKLHAQQPQDYKDDNHKPEMALALEDFEALCGFVSNAELKQQLQQQPELRLCVGEEAASAFLEAEEEQAKPALKAAFTALMTCDAEKVAGAIDTLVQRLNQEAAGRALSEKEALVLRLNQQYPNDVGVLSAFFLNQVRLAPGEAIYLAANEPHAYVSGELVECMAASDNVIRAGLTPKFRDTAVLCESLTYNTGVPEVLKGQPVHDHVKAYRPPFDEFEIQHIEAPAGESVTVPTNRGPLLLLVHAGAGSATAAEGSSSVKDAALQQQAELHRGSIVFVPAGTALTFDASAAGPLKIWVAAVNAKVFAVPVEVPAVVPAEVVEAAKESVLVA</sequence>
<evidence type="ECO:0000256" key="9">
    <source>
        <dbReference type="PIRSR" id="PIRSR001480-2"/>
    </source>
</evidence>
<dbReference type="PANTHER" id="PTHR10309">
    <property type="entry name" value="MANNOSE-6-PHOSPHATE ISOMERASE"/>
    <property type="match status" value="1"/>
</dbReference>
<dbReference type="Gene3D" id="1.10.441.10">
    <property type="entry name" value="Phosphomannose Isomerase, domain 2"/>
    <property type="match status" value="1"/>
</dbReference>
<evidence type="ECO:0000256" key="7">
    <source>
        <dbReference type="ARBA" id="ARBA00023235"/>
    </source>
</evidence>
<dbReference type="InterPro" id="IPR014710">
    <property type="entry name" value="RmlC-like_jellyroll"/>
</dbReference>
<dbReference type="STRING" id="3088.A0A383WB74"/>
<evidence type="ECO:0000313" key="12">
    <source>
        <dbReference type="EMBL" id="SZX74868.1"/>
    </source>
</evidence>
<evidence type="ECO:0000256" key="4">
    <source>
        <dbReference type="ARBA" id="ARBA00011956"/>
    </source>
</evidence>
<evidence type="ECO:0000256" key="5">
    <source>
        <dbReference type="ARBA" id="ARBA00022723"/>
    </source>
</evidence>
<keyword evidence="7" id="KW-0413">Isomerase</keyword>
<dbReference type="GO" id="GO:0005975">
    <property type="term" value="P:carbohydrate metabolic process"/>
    <property type="evidence" value="ECO:0007669"/>
    <property type="project" value="InterPro"/>
</dbReference>
<evidence type="ECO:0000259" key="10">
    <source>
        <dbReference type="Pfam" id="PF20511"/>
    </source>
</evidence>
<dbReference type="PIRSF" id="PIRSF001480">
    <property type="entry name" value="Mannose-6-phosphate_isomerase"/>
    <property type="match status" value="1"/>
</dbReference>
<dbReference type="PANTHER" id="PTHR10309:SF0">
    <property type="entry name" value="MANNOSE-6-PHOSPHATE ISOMERASE"/>
    <property type="match status" value="1"/>
</dbReference>
<comment type="pathway">
    <text evidence="2">Nucleotide-sugar biosynthesis; GDP-alpha-D-mannose biosynthesis; alpha-D-mannose 1-phosphate from D-fructose 6-phosphate: step 1/2.</text>
</comment>
<evidence type="ECO:0000256" key="8">
    <source>
        <dbReference type="PIRSR" id="PIRSR001480-1"/>
    </source>
</evidence>
<evidence type="ECO:0000256" key="6">
    <source>
        <dbReference type="ARBA" id="ARBA00022833"/>
    </source>
</evidence>
<dbReference type="AlphaFoldDB" id="A0A383WB74"/>
<dbReference type="InterPro" id="IPR046457">
    <property type="entry name" value="PMI_typeI_cat"/>
</dbReference>
<dbReference type="FunFam" id="1.10.441.10:FF:000001">
    <property type="entry name" value="Mannose-6-phosphate isomerase"/>
    <property type="match status" value="1"/>
</dbReference>
<dbReference type="PROSITE" id="PS00966">
    <property type="entry name" value="PMI_I_2"/>
    <property type="match status" value="1"/>
</dbReference>
<dbReference type="PRINTS" id="PR00714">
    <property type="entry name" value="MAN6PISMRASE"/>
</dbReference>
<dbReference type="Proteomes" id="UP000256970">
    <property type="component" value="Unassembled WGS sequence"/>
</dbReference>
<dbReference type="GO" id="GO:0008270">
    <property type="term" value="F:zinc ion binding"/>
    <property type="evidence" value="ECO:0007669"/>
    <property type="project" value="InterPro"/>
</dbReference>
<dbReference type="EC" id="5.3.1.8" evidence="4"/>
<dbReference type="CDD" id="cd07011">
    <property type="entry name" value="cupin_PMI_type_I_N"/>
    <property type="match status" value="1"/>
</dbReference>
<accession>A0A383WB74</accession>
<evidence type="ECO:0000313" key="13">
    <source>
        <dbReference type="Proteomes" id="UP000256970"/>
    </source>
</evidence>
<dbReference type="InterPro" id="IPR001250">
    <property type="entry name" value="Man6P_Isoase-1"/>
</dbReference>
<keyword evidence="6 9" id="KW-0862">Zinc</keyword>
<dbReference type="EMBL" id="FNXT01001221">
    <property type="protein sequence ID" value="SZX74868.1"/>
    <property type="molecule type" value="Genomic_DNA"/>
</dbReference>